<dbReference type="Proteomes" id="UP000814140">
    <property type="component" value="Unassembled WGS sequence"/>
</dbReference>
<comment type="caution">
    <text evidence="1">The sequence shown here is derived from an EMBL/GenBank/DDBJ whole genome shotgun (WGS) entry which is preliminary data.</text>
</comment>
<evidence type="ECO:0000313" key="1">
    <source>
        <dbReference type="EMBL" id="KAI0060342.1"/>
    </source>
</evidence>
<proteinExistence type="predicted"/>
<protein>
    <submittedName>
        <fullName evidence="1">Uncharacterized protein</fullName>
    </submittedName>
</protein>
<reference evidence="1" key="1">
    <citation type="submission" date="2021-03" db="EMBL/GenBank/DDBJ databases">
        <authorList>
            <consortium name="DOE Joint Genome Institute"/>
            <person name="Ahrendt S."/>
            <person name="Looney B.P."/>
            <person name="Miyauchi S."/>
            <person name="Morin E."/>
            <person name="Drula E."/>
            <person name="Courty P.E."/>
            <person name="Chicoki N."/>
            <person name="Fauchery L."/>
            <person name="Kohler A."/>
            <person name="Kuo A."/>
            <person name="Labutti K."/>
            <person name="Pangilinan J."/>
            <person name="Lipzen A."/>
            <person name="Riley R."/>
            <person name="Andreopoulos W."/>
            <person name="He G."/>
            <person name="Johnson J."/>
            <person name="Barry K.W."/>
            <person name="Grigoriev I.V."/>
            <person name="Nagy L."/>
            <person name="Hibbett D."/>
            <person name="Henrissat B."/>
            <person name="Matheny P.B."/>
            <person name="Labbe J."/>
            <person name="Martin F."/>
        </authorList>
    </citation>
    <scope>NUCLEOTIDE SEQUENCE</scope>
    <source>
        <strain evidence="1">HHB10654</strain>
    </source>
</reference>
<dbReference type="EMBL" id="MU277219">
    <property type="protein sequence ID" value="KAI0060342.1"/>
    <property type="molecule type" value="Genomic_DNA"/>
</dbReference>
<name>A0ACB8SVZ6_9AGAM</name>
<reference evidence="1" key="2">
    <citation type="journal article" date="2022" name="New Phytol.">
        <title>Evolutionary transition to the ectomycorrhizal habit in the genomes of a hyperdiverse lineage of mushroom-forming fungi.</title>
        <authorList>
            <person name="Looney B."/>
            <person name="Miyauchi S."/>
            <person name="Morin E."/>
            <person name="Drula E."/>
            <person name="Courty P.E."/>
            <person name="Kohler A."/>
            <person name="Kuo A."/>
            <person name="LaButti K."/>
            <person name="Pangilinan J."/>
            <person name="Lipzen A."/>
            <person name="Riley R."/>
            <person name="Andreopoulos W."/>
            <person name="He G."/>
            <person name="Johnson J."/>
            <person name="Nolan M."/>
            <person name="Tritt A."/>
            <person name="Barry K.W."/>
            <person name="Grigoriev I.V."/>
            <person name="Nagy L.G."/>
            <person name="Hibbett D."/>
            <person name="Henrissat B."/>
            <person name="Matheny P.B."/>
            <person name="Labbe J."/>
            <person name="Martin F.M."/>
        </authorList>
    </citation>
    <scope>NUCLEOTIDE SEQUENCE</scope>
    <source>
        <strain evidence="1">HHB10654</strain>
    </source>
</reference>
<accession>A0ACB8SVZ6</accession>
<sequence>MRLLPWRSIGNLFSMGRLLLIGRVTGGEWRRCGTAIDARCLGLVLCRATTVVIHTPDLRCRRR</sequence>
<evidence type="ECO:0000313" key="2">
    <source>
        <dbReference type="Proteomes" id="UP000814140"/>
    </source>
</evidence>
<gene>
    <name evidence="1" type="ORF">BV25DRAFT_948721</name>
</gene>
<organism evidence="1 2">
    <name type="scientific">Artomyces pyxidatus</name>
    <dbReference type="NCBI Taxonomy" id="48021"/>
    <lineage>
        <taxon>Eukaryota</taxon>
        <taxon>Fungi</taxon>
        <taxon>Dikarya</taxon>
        <taxon>Basidiomycota</taxon>
        <taxon>Agaricomycotina</taxon>
        <taxon>Agaricomycetes</taxon>
        <taxon>Russulales</taxon>
        <taxon>Auriscalpiaceae</taxon>
        <taxon>Artomyces</taxon>
    </lineage>
</organism>
<keyword evidence="2" id="KW-1185">Reference proteome</keyword>